<dbReference type="EMBL" id="CAFBOV010000018">
    <property type="protein sequence ID" value="CAB4989196.1"/>
    <property type="molecule type" value="Genomic_DNA"/>
</dbReference>
<reference evidence="5" key="1">
    <citation type="submission" date="2020-05" db="EMBL/GenBank/DDBJ databases">
        <authorList>
            <person name="Chiriac C."/>
            <person name="Salcher M."/>
            <person name="Ghai R."/>
            <person name="Kavagutti S V."/>
        </authorList>
    </citation>
    <scope>NUCLEOTIDE SEQUENCE</scope>
</reference>
<accession>A0A6J6XAE3</accession>
<dbReference type="EMBL" id="CAFBQV010000081">
    <property type="protein sequence ID" value="CAB5064274.1"/>
    <property type="molecule type" value="Genomic_DNA"/>
</dbReference>
<dbReference type="EMBL" id="CAFAAP010000001">
    <property type="protein sequence ID" value="CAB4792236.1"/>
    <property type="molecule type" value="Genomic_DNA"/>
</dbReference>
<keyword evidence="1" id="KW-0812">Transmembrane</keyword>
<dbReference type="EMBL" id="CAEZUN010000011">
    <property type="protein sequence ID" value="CAB4592443.1"/>
    <property type="molecule type" value="Genomic_DNA"/>
</dbReference>
<evidence type="ECO:0000313" key="7">
    <source>
        <dbReference type="EMBL" id="CAB5064274.1"/>
    </source>
</evidence>
<dbReference type="EMBL" id="CAEZZK010000016">
    <property type="protein sequence ID" value="CAB4750990.1"/>
    <property type="molecule type" value="Genomic_DNA"/>
</dbReference>
<keyword evidence="1" id="KW-1133">Transmembrane helix</keyword>
<dbReference type="AlphaFoldDB" id="A0A6J6XAE3"/>
<evidence type="ECO:0000313" key="4">
    <source>
        <dbReference type="EMBL" id="CAB4750990.1"/>
    </source>
</evidence>
<name>A0A6J6XAE3_9ZZZZ</name>
<sequence length="224" mass="23937">MGTSSSAKKIAKLAAVSKNSKGRKIRMQGGTLFPTMIFVICILGVALIAYARQSQEQVSALDTAKQNYYTAFGIYKCDDFVGSLPAVQDVGADAATLKAGAYIESAGVIRWEPQVLSGERRANLQTIFDLYGIEVTNDSIKFPQTINNGETISETDTKCGDKDASVQVSVWDSKISSSKISIADLGKVRLTGNGMAITLAFVPKDVEVPQPASTSDLELLTLNS</sequence>
<evidence type="ECO:0000313" key="2">
    <source>
        <dbReference type="EMBL" id="CAB4592443.1"/>
    </source>
</evidence>
<evidence type="ECO:0000313" key="6">
    <source>
        <dbReference type="EMBL" id="CAB4989196.1"/>
    </source>
</evidence>
<evidence type="ECO:0000313" key="3">
    <source>
        <dbReference type="EMBL" id="CAB4661307.1"/>
    </source>
</evidence>
<evidence type="ECO:0000313" key="5">
    <source>
        <dbReference type="EMBL" id="CAB4792236.1"/>
    </source>
</evidence>
<proteinExistence type="predicted"/>
<gene>
    <name evidence="2" type="ORF">UFOPK1826_00142</name>
    <name evidence="3" type="ORF">UFOPK2292_00283</name>
    <name evidence="4" type="ORF">UFOPK2855_00153</name>
    <name evidence="5" type="ORF">UFOPK3026_00012</name>
    <name evidence="6" type="ORF">UFOPK4020_00162</name>
    <name evidence="7" type="ORF">UFOPK4345_00640</name>
</gene>
<organism evidence="5">
    <name type="scientific">freshwater metagenome</name>
    <dbReference type="NCBI Taxonomy" id="449393"/>
    <lineage>
        <taxon>unclassified sequences</taxon>
        <taxon>metagenomes</taxon>
        <taxon>ecological metagenomes</taxon>
    </lineage>
</organism>
<dbReference type="EMBL" id="CAEZWU010000027">
    <property type="protein sequence ID" value="CAB4661307.1"/>
    <property type="molecule type" value="Genomic_DNA"/>
</dbReference>
<evidence type="ECO:0000256" key="1">
    <source>
        <dbReference type="SAM" id="Phobius"/>
    </source>
</evidence>
<feature type="transmembrane region" description="Helical" evidence="1">
    <location>
        <begin position="31"/>
        <end position="51"/>
    </location>
</feature>
<protein>
    <submittedName>
        <fullName evidence="5">Unannotated protein</fullName>
    </submittedName>
</protein>
<keyword evidence="1" id="KW-0472">Membrane</keyword>